<dbReference type="OrthoDB" id="539398at2759"/>
<comment type="caution">
    <text evidence="2">The sequence shown here is derived from an EMBL/GenBank/DDBJ whole genome shotgun (WGS) entry which is preliminary data.</text>
</comment>
<gene>
    <name evidence="2" type="ORF">G7Z17_g10838</name>
</gene>
<evidence type="ECO:0000256" key="1">
    <source>
        <dbReference type="SAM" id="Phobius"/>
    </source>
</evidence>
<name>A0A9P5H1Y4_9HYPO</name>
<accession>A0A9P5H1Y4</accession>
<keyword evidence="1" id="KW-0812">Transmembrane</keyword>
<feature type="transmembrane region" description="Helical" evidence="1">
    <location>
        <begin position="244"/>
        <end position="265"/>
    </location>
</feature>
<evidence type="ECO:0000313" key="2">
    <source>
        <dbReference type="EMBL" id="KAF7543311.1"/>
    </source>
</evidence>
<protein>
    <recommendedName>
        <fullName evidence="4">Pyridoxamine phosphate oxidase family protein</fullName>
    </recommendedName>
</protein>
<evidence type="ECO:0008006" key="4">
    <source>
        <dbReference type="Google" id="ProtNLM"/>
    </source>
</evidence>
<reference evidence="2" key="1">
    <citation type="submission" date="2020-03" db="EMBL/GenBank/DDBJ databases">
        <title>Draft Genome Sequence of Cylindrodendrum hubeiense.</title>
        <authorList>
            <person name="Buettner E."/>
            <person name="Kellner H."/>
        </authorList>
    </citation>
    <scope>NUCLEOTIDE SEQUENCE</scope>
    <source>
        <strain evidence="2">IHI 201604</strain>
    </source>
</reference>
<keyword evidence="1" id="KW-0472">Membrane</keyword>
<dbReference type="EMBL" id="JAANBB010000375">
    <property type="protein sequence ID" value="KAF7543311.1"/>
    <property type="molecule type" value="Genomic_DNA"/>
</dbReference>
<dbReference type="PANTHER" id="PTHR39336:SF1">
    <property type="entry name" value="PYRIDOXAMINE PHOSPHATE OXIDASE FAMILY PROTEIN (AFU_ORTHOLOGUE AFUA_6G11440)"/>
    <property type="match status" value="1"/>
</dbReference>
<sequence length="266" mass="29460">MKLYPSISEELAQWVQRQPVFFTGSAPTLGSHINVSPKGLTDAHFAILGPNECAYIDRTGSGCETIAHSYDNGRLCLMFMSFGPAPRIVRFFCQSKIVEWDEPAFPDLVRRIAKGKRAAFDGARAVVVAQVFEVQTSCGFGVPRIKKGIYSSDEALEKPVEEILQEGVDGKVDELAVFEERPTLDAWVKKRVENNTVQEYHNETNVTSMDGLPGLKAARRGVGEKLWVGDTRARMRRVFAQREAIVLGFSLAVMVYVVMMGLGVLA</sequence>
<dbReference type="Proteomes" id="UP000722485">
    <property type="component" value="Unassembled WGS sequence"/>
</dbReference>
<keyword evidence="1" id="KW-1133">Transmembrane helix</keyword>
<proteinExistence type="predicted"/>
<dbReference type="PANTHER" id="PTHR39336">
    <property type="entry name" value="PYRIDOXAMINE PHOSPHATE OXIDASE FAMILY PROTEIN (AFU_ORTHOLOGUE AFUA_6G11440)"/>
    <property type="match status" value="1"/>
</dbReference>
<evidence type="ECO:0000313" key="3">
    <source>
        <dbReference type="Proteomes" id="UP000722485"/>
    </source>
</evidence>
<dbReference type="AlphaFoldDB" id="A0A9P5H1Y4"/>
<organism evidence="2 3">
    <name type="scientific">Cylindrodendrum hubeiense</name>
    <dbReference type="NCBI Taxonomy" id="595255"/>
    <lineage>
        <taxon>Eukaryota</taxon>
        <taxon>Fungi</taxon>
        <taxon>Dikarya</taxon>
        <taxon>Ascomycota</taxon>
        <taxon>Pezizomycotina</taxon>
        <taxon>Sordariomycetes</taxon>
        <taxon>Hypocreomycetidae</taxon>
        <taxon>Hypocreales</taxon>
        <taxon>Nectriaceae</taxon>
        <taxon>Cylindrodendrum</taxon>
    </lineage>
</organism>
<keyword evidence="3" id="KW-1185">Reference proteome</keyword>